<accession>A0ACC0V251</accession>
<name>A0ACC0V251_9HYPO</name>
<keyword evidence="2" id="KW-1185">Reference proteome</keyword>
<protein>
    <submittedName>
        <fullName evidence="1">Uncharacterized protein</fullName>
    </submittedName>
</protein>
<proteinExistence type="predicted"/>
<sequence length="1117" mass="119656">MAALPAFHSLLFLISFLFTTTGSATSLQLSSEVRRFVPSCARRCLLSFIEVSYDNEDCGTTPSLRCLCRAEGSLGFTIGEGAVQCIAGEKAVGGCSDAEGSQDNMQLAFDMCDGVPDAVEPTHGDVITAIVVFPTASGDFVKFPPPTTIATTTAVETTTEFTATTTTGRTRTTTLPTTLVTDTRPPPSTHTGGFPGATSTVDELTSTLPPTTRSSTSANTSNLSSATSDLGAAPTGDDAKDEDDDDDDGSGGGGSSLSKEQIAGISVGVAAAVAFAIGAIVLARYCRHRRRRLGYSSSGSPKSPKGGRFPPVRETWGYRPDGTANTRPESWLARQLRPSLSPSPFPPPPAYQQAGWKPQVPSPSGGIGLAISQPSEQDEAVGQTGQASRRVSRLLPARPPLPPIFARYTSNPLSEDYTMPSETARSPPQQQQQQLQQQLLQQQQKQPQQLQQQQLRNMTPPTQQDQPAIIPQASPPRILSSSQDKPMPPIPLKLTIPTTRNLHNPPPARANTRDSETTEFEEDGGQSTIVSPNGGLVWRPPSSAVAPATATATTAPYYVADRNGNWVLADSARGNTLAAEMQTPISPPEIRSAQQMPIVAVRTGSSDSGSGDKGPDPRVGGPGKQQQQQQHASLAPPADNMRSQASSIYSQQSSTQPQSRPLFPRPFPSLQQQQQPQPPQQQQQIQPLPNRHSLIRVVSSSSSGGEITPIDTSSGSDPSPPEAPSALSPVMESPSREGRGVPVPARVPARNNRRTQYLAPPPTKGTTYFATGQPQQQQNPANNAQRPGQQGQGAASSDLPTKSRRFVQDPAQERTGSPTLRMVEPSPEPETTASTTAAATTAVDQNGPPRKATKDARQNLPSVRARNSLVRPPSNSYGREARQQQQQTYQTSSRMSTGPQSFDQPYPYPLIHPSPFGPYPQYQRQHQQQRPAETSRPNPAQGQPYHPPAAAYSQHPQQQSKQQRQPRQQQQPYPLNSHARNPHQAHPQQLPYPQPQTQLPQPRAPIRDLQSPTSVNSAASSAASSLMARRLGAERAAQMNLPTNEEQRTGKWRREGGQLPEPAAHHPGCGHHHHNHHGSGSGSVSVSGSGSGSAPGWGVPRMTPTRKGDELFLNVHV</sequence>
<organism evidence="1 2">
    <name type="scientific">Trichothecium roseum</name>
    <dbReference type="NCBI Taxonomy" id="47278"/>
    <lineage>
        <taxon>Eukaryota</taxon>
        <taxon>Fungi</taxon>
        <taxon>Dikarya</taxon>
        <taxon>Ascomycota</taxon>
        <taxon>Pezizomycotina</taxon>
        <taxon>Sordariomycetes</taxon>
        <taxon>Hypocreomycetidae</taxon>
        <taxon>Hypocreales</taxon>
        <taxon>Hypocreales incertae sedis</taxon>
        <taxon>Trichothecium</taxon>
    </lineage>
</organism>
<evidence type="ECO:0000313" key="2">
    <source>
        <dbReference type="Proteomes" id="UP001163324"/>
    </source>
</evidence>
<evidence type="ECO:0000313" key="1">
    <source>
        <dbReference type="EMBL" id="KAI9900442.1"/>
    </source>
</evidence>
<dbReference type="EMBL" id="CM047943">
    <property type="protein sequence ID" value="KAI9900442.1"/>
    <property type="molecule type" value="Genomic_DNA"/>
</dbReference>
<reference evidence="1" key="1">
    <citation type="submission" date="2022-10" db="EMBL/GenBank/DDBJ databases">
        <title>Complete Genome of Trichothecium roseum strain YXFP-22015, a Plant Pathogen Isolated from Citrus.</title>
        <authorList>
            <person name="Wang Y."/>
            <person name="Zhu L."/>
        </authorList>
    </citation>
    <scope>NUCLEOTIDE SEQUENCE</scope>
    <source>
        <strain evidence="1">YXFP-22015</strain>
    </source>
</reference>
<comment type="caution">
    <text evidence="1">The sequence shown here is derived from an EMBL/GenBank/DDBJ whole genome shotgun (WGS) entry which is preliminary data.</text>
</comment>
<gene>
    <name evidence="1" type="ORF">N3K66_004704</name>
</gene>
<dbReference type="Proteomes" id="UP001163324">
    <property type="component" value="Chromosome 4"/>
</dbReference>